<dbReference type="InterPro" id="IPR012338">
    <property type="entry name" value="Beta-lactam/transpept-like"/>
</dbReference>
<evidence type="ECO:0000259" key="2">
    <source>
        <dbReference type="Pfam" id="PF00144"/>
    </source>
</evidence>
<reference evidence="3" key="1">
    <citation type="submission" date="2019-07" db="EMBL/GenBank/DDBJ databases">
        <authorList>
            <person name="Weber M."/>
            <person name="Kostadinov I."/>
            <person name="Kostadinov D I."/>
        </authorList>
    </citation>
    <scope>NUCLEOTIDE SEQUENCE</scope>
    <source>
        <strain evidence="3">Gfbio:sag-sample-m06:053724c1-46a9-4a36-b237-ea2bf867836b</strain>
    </source>
</reference>
<dbReference type="AlphaFoldDB" id="A0A7D9D215"/>
<feature type="signal peptide" evidence="1">
    <location>
        <begin position="1"/>
        <end position="28"/>
    </location>
</feature>
<feature type="chain" id="PRO_5027693529" evidence="1">
    <location>
        <begin position="29"/>
        <end position="356"/>
    </location>
</feature>
<gene>
    <name evidence="3" type="ORF">JTBM06_V1_160018</name>
</gene>
<evidence type="ECO:0000256" key="1">
    <source>
        <dbReference type="SAM" id="SignalP"/>
    </source>
</evidence>
<dbReference type="InterPro" id="IPR050789">
    <property type="entry name" value="Diverse_Enzym_Activities"/>
</dbReference>
<dbReference type="PANTHER" id="PTHR43283">
    <property type="entry name" value="BETA-LACTAMASE-RELATED"/>
    <property type="match status" value="1"/>
</dbReference>
<evidence type="ECO:0000313" key="3">
    <source>
        <dbReference type="EMBL" id="VUX55911.1"/>
    </source>
</evidence>
<dbReference type="SUPFAM" id="SSF56601">
    <property type="entry name" value="beta-lactamase/transpeptidase-like"/>
    <property type="match status" value="1"/>
</dbReference>
<dbReference type="Pfam" id="PF00144">
    <property type="entry name" value="Beta-lactamase"/>
    <property type="match status" value="1"/>
</dbReference>
<accession>A0A7D9D215</accession>
<organism evidence="3">
    <name type="scientific">uncultured Woeseiaceae bacterium</name>
    <dbReference type="NCBI Taxonomy" id="1983305"/>
    <lineage>
        <taxon>Bacteria</taxon>
        <taxon>Pseudomonadati</taxon>
        <taxon>Pseudomonadota</taxon>
        <taxon>Gammaproteobacteria</taxon>
        <taxon>Woeseiales</taxon>
        <taxon>Woeseiaceae</taxon>
        <taxon>environmental samples</taxon>
    </lineage>
</organism>
<protein>
    <submittedName>
        <fullName evidence="3">Beta-lactamase</fullName>
    </submittedName>
</protein>
<feature type="domain" description="Beta-lactamase-related" evidence="2">
    <location>
        <begin position="54"/>
        <end position="329"/>
    </location>
</feature>
<dbReference type="Gene3D" id="3.40.710.10">
    <property type="entry name" value="DD-peptidase/beta-lactamase superfamily"/>
    <property type="match status" value="1"/>
</dbReference>
<dbReference type="EMBL" id="LR633967">
    <property type="protein sequence ID" value="VUX55911.1"/>
    <property type="molecule type" value="Genomic_DNA"/>
</dbReference>
<dbReference type="PANTHER" id="PTHR43283:SF7">
    <property type="entry name" value="BETA-LACTAMASE-RELATED DOMAIN-CONTAINING PROTEIN"/>
    <property type="match status" value="1"/>
</dbReference>
<keyword evidence="1" id="KW-0732">Signal</keyword>
<name>A0A7D9D215_9GAMM</name>
<proteinExistence type="predicted"/>
<sequence>MKTVSSSKQGHRVLACLLLALCIASSYGNESSTAGDVLFADALDAAAQMPRLHSLLISHKGELVLEKYFNGRNSRQTANVKSVSKSWISALVGIAIEQGYIEGLDQPISEFYDEMLNGDSNASKRSITIGNLLSMQAGLETTSFYNYGAWVLSDDWVRFALQQPLRAPPGTRLMYSTGNTHLLSAILTQATGKSTLQFAREELGQPLGFHLEAWPTDPNGIYFGGNNMEMTPRQMLEFGELYLNKGRANGQQVIPESWVDLSLQRLAESSRERGRYYGYGWWLRDMAGVQIAYAWGYGGQFILIAPGLDLVVVTTSSSLPGSDRRSHIRSLYDVLEKRVVETVAAAENAVSTASVD</sequence>
<dbReference type="InterPro" id="IPR001466">
    <property type="entry name" value="Beta-lactam-related"/>
</dbReference>